<protein>
    <recommendedName>
        <fullName evidence="2">Pyrrolo-quinoline quinone repeat domain-containing protein</fullName>
    </recommendedName>
</protein>
<keyword evidence="1" id="KW-1133">Transmembrane helix</keyword>
<dbReference type="Gene3D" id="2.130.10.10">
    <property type="entry name" value="YVTN repeat-like/Quinoprotein amine dehydrogenase"/>
    <property type="match status" value="2"/>
</dbReference>
<sequence>MDMKLLKNMALAKVAGWLSSELDDVIHSTQAAMIQFRDKRIIYLNIIRQPVGLLLRRHSLFIAKRPFSRLIILILFLAAFVLTSCVGGGNAANWPGLSTDGENLYVAYGSGVFAIEAESQKPLWSYSTENATLFFYAPPSVENGRAVLGDFGAPEGMFSPQTVVSIYGLDVSDNAVQTLWTRSDLASDRIVAAPLQIDGVAYIATADNLLLALDAETGEELWRFTAEFSIWATPTYHDGTLFIASLDRNLYAIDLADGSEKWSIEFGGAMSAQPVVNPDKNLVYAASYDRELHAVDMDSGEEMWSVPATDWLWSAPALVDNVLYFGDSSGNLFAVDAANGNVLWQSGVHSMNVVAGIIQNPPLEIKGAIQASPVVNEGVVYFVSLGNEESEEGLLVAINAATGDELWQTTTPVPLFSTPVIIGDVIIVAMQNDAGILQAYELETGDLAWSYNPPES</sequence>
<gene>
    <name evidence="3" type="ORF">MNBD_CHLOROFLEXI01-3886</name>
</gene>
<dbReference type="PANTHER" id="PTHR34512:SF30">
    <property type="entry name" value="OUTER MEMBRANE PROTEIN ASSEMBLY FACTOR BAMB"/>
    <property type="match status" value="1"/>
</dbReference>
<evidence type="ECO:0000259" key="2">
    <source>
        <dbReference type="Pfam" id="PF13360"/>
    </source>
</evidence>
<keyword evidence="1" id="KW-0472">Membrane</keyword>
<reference evidence="3" key="1">
    <citation type="submission" date="2018-06" db="EMBL/GenBank/DDBJ databases">
        <authorList>
            <person name="Zhirakovskaya E."/>
        </authorList>
    </citation>
    <scope>NUCLEOTIDE SEQUENCE</scope>
</reference>
<evidence type="ECO:0000313" key="3">
    <source>
        <dbReference type="EMBL" id="VAW43243.1"/>
    </source>
</evidence>
<dbReference type="SUPFAM" id="SSF50998">
    <property type="entry name" value="Quinoprotein alcohol dehydrogenase-like"/>
    <property type="match status" value="2"/>
</dbReference>
<proteinExistence type="predicted"/>
<name>A0A3B0VSY1_9ZZZZ</name>
<evidence type="ECO:0000256" key="1">
    <source>
        <dbReference type="SAM" id="Phobius"/>
    </source>
</evidence>
<dbReference type="InterPro" id="IPR018391">
    <property type="entry name" value="PQQ_b-propeller_rpt"/>
</dbReference>
<dbReference type="Pfam" id="PF13360">
    <property type="entry name" value="PQQ_2"/>
    <property type="match status" value="2"/>
</dbReference>
<dbReference type="Gene3D" id="2.40.10.480">
    <property type="match status" value="1"/>
</dbReference>
<dbReference type="AlphaFoldDB" id="A0A3B0VSY1"/>
<dbReference type="EMBL" id="UOEU01001051">
    <property type="protein sequence ID" value="VAW43243.1"/>
    <property type="molecule type" value="Genomic_DNA"/>
</dbReference>
<accession>A0A3B0VSY1</accession>
<dbReference type="InterPro" id="IPR015943">
    <property type="entry name" value="WD40/YVTN_repeat-like_dom_sf"/>
</dbReference>
<dbReference type="PANTHER" id="PTHR34512">
    <property type="entry name" value="CELL SURFACE PROTEIN"/>
    <property type="match status" value="1"/>
</dbReference>
<dbReference type="InterPro" id="IPR002372">
    <property type="entry name" value="PQQ_rpt_dom"/>
</dbReference>
<dbReference type="SMART" id="SM00564">
    <property type="entry name" value="PQQ"/>
    <property type="match status" value="7"/>
</dbReference>
<organism evidence="3">
    <name type="scientific">hydrothermal vent metagenome</name>
    <dbReference type="NCBI Taxonomy" id="652676"/>
    <lineage>
        <taxon>unclassified sequences</taxon>
        <taxon>metagenomes</taxon>
        <taxon>ecological metagenomes</taxon>
    </lineage>
</organism>
<feature type="domain" description="Pyrrolo-quinoline quinone repeat" evidence="2">
    <location>
        <begin position="390"/>
        <end position="452"/>
    </location>
</feature>
<dbReference type="InterPro" id="IPR011047">
    <property type="entry name" value="Quinoprotein_ADH-like_sf"/>
</dbReference>
<feature type="transmembrane region" description="Helical" evidence="1">
    <location>
        <begin position="67"/>
        <end position="89"/>
    </location>
</feature>
<feature type="domain" description="Pyrrolo-quinoline quinone repeat" evidence="2">
    <location>
        <begin position="207"/>
        <end position="384"/>
    </location>
</feature>
<keyword evidence="1" id="KW-0812">Transmembrane</keyword>